<evidence type="ECO:0000313" key="2">
    <source>
        <dbReference type="Proteomes" id="UP000236724"/>
    </source>
</evidence>
<reference evidence="1 2" key="1">
    <citation type="submission" date="2016-10" db="EMBL/GenBank/DDBJ databases">
        <authorList>
            <person name="de Groot N.N."/>
        </authorList>
    </citation>
    <scope>NUCLEOTIDE SEQUENCE [LARGE SCALE GENOMIC DNA]</scope>
    <source>
        <strain evidence="1">MBHS1</strain>
    </source>
</reference>
<protein>
    <submittedName>
        <fullName evidence="1">Uncharacterized protein</fullName>
    </submittedName>
</protein>
<dbReference type="Proteomes" id="UP000236724">
    <property type="component" value="Unassembled WGS sequence"/>
</dbReference>
<evidence type="ECO:0000313" key="1">
    <source>
        <dbReference type="EMBL" id="SEH04208.1"/>
    </source>
</evidence>
<accession>A0A1H6F221</accession>
<sequence length="79" mass="9092">MLNPVFRESSVGIPEIDKNFSKFIMTQQKNSFDATTKTFYGDLFKRWGFAVETEREVFSHACSIDLVAISENSEELFCL</sequence>
<dbReference type="EMBL" id="FMSV02000015">
    <property type="protein sequence ID" value="SEH04208.1"/>
    <property type="molecule type" value="Genomic_DNA"/>
</dbReference>
<organism evidence="1 2">
    <name type="scientific">Candidatus Venteria ishoeyi</name>
    <dbReference type="NCBI Taxonomy" id="1899563"/>
    <lineage>
        <taxon>Bacteria</taxon>
        <taxon>Pseudomonadati</taxon>
        <taxon>Pseudomonadota</taxon>
        <taxon>Gammaproteobacteria</taxon>
        <taxon>Thiotrichales</taxon>
        <taxon>Thiotrichaceae</taxon>
        <taxon>Venteria</taxon>
    </lineage>
</organism>
<gene>
    <name evidence="1" type="ORF">MBHS_00053</name>
</gene>
<dbReference type="RefSeq" id="WP_103918305.1">
    <property type="nucleotide sequence ID" value="NZ_JAUCGJ010000024.1"/>
</dbReference>
<keyword evidence="2" id="KW-1185">Reference proteome</keyword>
<proteinExistence type="predicted"/>
<dbReference type="AlphaFoldDB" id="A0A1H6F221"/>
<name>A0A1H6F221_9GAMM</name>